<gene>
    <name evidence="3" type="ORF">A3V89_17090</name>
    <name evidence="2" type="ORF">ELS01_22075</name>
    <name evidence="4" type="ORF">GJE27_20620</name>
</gene>
<reference evidence="3" key="3">
    <citation type="submission" date="2018-07" db="EMBL/GenBank/DDBJ databases">
        <authorList>
            <person name="Ashton P.M."/>
            <person name="Dallman T."/>
            <person name="Nair S."/>
            <person name="De Pinna E."/>
            <person name="Peters T."/>
            <person name="Grant K."/>
        </authorList>
    </citation>
    <scope>NUCLEOTIDE SEQUENCE</scope>
    <source>
        <strain evidence="3">116039</strain>
        <strain evidence="2">582921</strain>
    </source>
</reference>
<protein>
    <submittedName>
        <fullName evidence="3">Uncharacterized protein</fullName>
    </submittedName>
</protein>
<evidence type="ECO:0000313" key="2">
    <source>
        <dbReference type="EMBL" id="ECA5343068.1"/>
    </source>
</evidence>
<proteinExistence type="predicted"/>
<evidence type="ECO:0000313" key="1">
    <source>
        <dbReference type="EMBL" id="APA22741.1"/>
    </source>
</evidence>
<dbReference type="EMBL" id="DAAGLI010000019">
    <property type="protein sequence ID" value="HAB3532192.1"/>
    <property type="molecule type" value="Genomic_DNA"/>
</dbReference>
<evidence type="ECO:0000313" key="4">
    <source>
        <dbReference type="EMBL" id="HAB3532192.1"/>
    </source>
</evidence>
<dbReference type="RefSeq" id="WP_000810361.1">
    <property type="nucleotide sequence ID" value="NC_024983.1"/>
</dbReference>
<keyword evidence="1" id="KW-0614">Plasmid</keyword>
<reference evidence="1" key="1">
    <citation type="journal article" date="2016" name="Sci. Rep.">
        <title>Isolation and plasmid characterization of carbapenemase (IMP-4) producing Salmonella enterica Typhimurium from cats.</title>
        <authorList>
            <person name="Abraham S."/>
            <person name="O'Dea M."/>
            <person name="Trott D.J."/>
            <person name="Abraham R.J."/>
            <person name="Hughes D."/>
            <person name="Pang S."/>
            <person name="McKew G."/>
            <person name="Cheong E.Y."/>
            <person name="Merlino J."/>
            <person name="Saputra S."/>
            <person name="Malik R."/>
            <person name="Gottlieb T."/>
        </authorList>
    </citation>
    <scope>NUCLEOTIDE SEQUENCE</scope>
    <source>
        <strain evidence="1">MU1</strain>
        <plasmid evidence="1">pIMP4-SEM1</plasmid>
    </source>
</reference>
<name>A0A077W1Y3_SALTM</name>
<accession>A0A077W1Y3</accession>
<reference evidence="4" key="2">
    <citation type="journal article" date="2018" name="Genome Biol.">
        <title>SKESA: strategic k-mer extension for scrupulous assemblies.</title>
        <authorList>
            <person name="Souvorov A."/>
            <person name="Agarwala R."/>
            <person name="Lipman D.J."/>
        </authorList>
    </citation>
    <scope>NUCLEOTIDE SEQUENCE</scope>
    <source>
        <strain evidence="4">Salmonella enterica</strain>
    </source>
</reference>
<dbReference type="EMBL" id="AALLDS010000024">
    <property type="protein sequence ID" value="EDA7614481.1"/>
    <property type="molecule type" value="Genomic_DNA"/>
</dbReference>
<dbReference type="EMBL" id="AAHUQY010000025">
    <property type="protein sequence ID" value="ECA5343068.1"/>
    <property type="molecule type" value="Genomic_DNA"/>
</dbReference>
<evidence type="ECO:0000313" key="3">
    <source>
        <dbReference type="EMBL" id="EDA7614481.1"/>
    </source>
</evidence>
<reference evidence="4" key="4">
    <citation type="submission" date="2019-06" db="EMBL/GenBank/DDBJ databases">
        <authorList>
            <consortium name="NCBI Pathogen Detection Project"/>
        </authorList>
    </citation>
    <scope>NUCLEOTIDE SEQUENCE</scope>
    <source>
        <strain evidence="4">Salmonella enterica</strain>
    </source>
</reference>
<organism evidence="3">
    <name type="scientific">Salmonella typhimurium</name>
    <dbReference type="NCBI Taxonomy" id="90371"/>
    <lineage>
        <taxon>Bacteria</taxon>
        <taxon>Pseudomonadati</taxon>
        <taxon>Pseudomonadota</taxon>
        <taxon>Gammaproteobacteria</taxon>
        <taxon>Enterobacterales</taxon>
        <taxon>Enterobacteriaceae</taxon>
        <taxon>Salmonella</taxon>
    </lineage>
</organism>
<dbReference type="AlphaFoldDB" id="A0A077W1Y3"/>
<sequence>MKQKFRATAISSNQLSFFSIFDIDEDEITQIVDSPKEHLNDAYTSGLNFKSDESNISEINYDSERRENHLYEKSKLLKNQILHTINFAAETDYLYSVEEYNPDLGGLVIEWTPEDVYVVFLSAMEESLEIIKELVLRRKLFFKDDNGNITVNPLLEAETRWYMSKSFEYTCLSHGLDACEFRAELKSWLYYHSHRSISENTKLAECRNDDEIILHDCNDDMGWDIFFDQDYLMSEKKLAVKWTDREIMDVYIKAFKSTLELFDELVSCDLLTKRNAFGKLEINPIFENHFEWIMSEAFEIVGNHLGYNVPQIRKLMATICQMNLK</sequence>
<dbReference type="EMBL" id="KX810825">
    <property type="protein sequence ID" value="APA22741.1"/>
    <property type="molecule type" value="Genomic_DNA"/>
</dbReference>
<geneLocation type="plasmid" evidence="1">
    <name>pIMP4-SEM1</name>
</geneLocation>